<sequence>MKRYLFLLLTGLVAPAWAQKSVRLSGGLQLYGGLYQAHGIEPRNNTTPFGINGQVTLSLPGGVSLPFALTVGNQGVSFRQPFNQFGVSPQYKWITLHAGYRNVTFSPFTLAGHTFLGGGVELNPGKLRLGAVYGRFNKAIQTDLVNPDVIPAFQRTGYSVKIGYGSPTSYVDLVMLKAGDALSSVANPVSSETVTLQPAENMILGLTSRFRIGKRLSGELDGAVSAYSRDIRSEEVHLEESVWLKVFRPFFTPRLSSQLTQALQAGLAYRDRVFSLKLQYKRIDPNFQSMGAYYFQSDIESYTVSPGLTLAGGKILVVGSYGIQRDNLAANKNARTGRRIGSLVLALNPSPRFGADIQFANYGITQQAGLRPVIDTLKLAQNNLSASANLRYLIQNESVNHQLTLSGTYQQLTDLNTRTARFTENRNTNGSIGYFLTQTPGQWGINAVVSYTHTQLPDGQLLRFYGPTIGGNRAFLRKKMTTSLNLSYLVNEQDGRQGSIRTGNLSLGYKVTPKQTATLLGNYLKTETGIAGQAFDELRASLGYALQF</sequence>
<dbReference type="Proteomes" id="UP000198901">
    <property type="component" value="Unassembled WGS sequence"/>
</dbReference>
<reference evidence="2 3" key="1">
    <citation type="submission" date="2016-10" db="EMBL/GenBank/DDBJ databases">
        <authorList>
            <person name="de Groot N.N."/>
        </authorList>
    </citation>
    <scope>NUCLEOTIDE SEQUENCE [LARGE SCALE GENOMIC DNA]</scope>
    <source>
        <strain evidence="2 3">DSM 21668</strain>
    </source>
</reference>
<organism evidence="2 3">
    <name type="scientific">Siphonobacter aquaeclarae</name>
    <dbReference type="NCBI Taxonomy" id="563176"/>
    <lineage>
        <taxon>Bacteria</taxon>
        <taxon>Pseudomonadati</taxon>
        <taxon>Bacteroidota</taxon>
        <taxon>Cytophagia</taxon>
        <taxon>Cytophagales</taxon>
        <taxon>Cytophagaceae</taxon>
        <taxon>Siphonobacter</taxon>
    </lineage>
</organism>
<dbReference type="OrthoDB" id="1091532at2"/>
<feature type="signal peptide" evidence="1">
    <location>
        <begin position="1"/>
        <end position="18"/>
    </location>
</feature>
<accession>A0A1G9RSA5</accession>
<dbReference type="STRING" id="563176.SAMN04488090_3020"/>
<evidence type="ECO:0000313" key="2">
    <source>
        <dbReference type="EMBL" id="SDM26199.1"/>
    </source>
</evidence>
<evidence type="ECO:0008006" key="4">
    <source>
        <dbReference type="Google" id="ProtNLM"/>
    </source>
</evidence>
<protein>
    <recommendedName>
        <fullName evidence="4">DUF5723 domain-containing protein</fullName>
    </recommendedName>
</protein>
<dbReference type="EMBL" id="FNGS01000005">
    <property type="protein sequence ID" value="SDM26199.1"/>
    <property type="molecule type" value="Genomic_DNA"/>
</dbReference>
<feature type="chain" id="PRO_5011655657" description="DUF5723 domain-containing protein" evidence="1">
    <location>
        <begin position="19"/>
        <end position="548"/>
    </location>
</feature>
<gene>
    <name evidence="2" type="ORF">SAMN04488090_3020</name>
</gene>
<evidence type="ECO:0000313" key="3">
    <source>
        <dbReference type="Proteomes" id="UP000198901"/>
    </source>
</evidence>
<dbReference type="SUPFAM" id="SSF56935">
    <property type="entry name" value="Porins"/>
    <property type="match status" value="1"/>
</dbReference>
<evidence type="ECO:0000256" key="1">
    <source>
        <dbReference type="SAM" id="SignalP"/>
    </source>
</evidence>
<name>A0A1G9RSA5_9BACT</name>
<proteinExistence type="predicted"/>
<dbReference type="AlphaFoldDB" id="A0A1G9RSA5"/>
<keyword evidence="3" id="KW-1185">Reference proteome</keyword>
<keyword evidence="1" id="KW-0732">Signal</keyword>
<dbReference type="RefSeq" id="WP_093203843.1">
    <property type="nucleotide sequence ID" value="NZ_FNGS01000005.1"/>
</dbReference>